<proteinExistence type="predicted"/>
<dbReference type="PROSITE" id="PS51832">
    <property type="entry name" value="HD_GYP"/>
    <property type="match status" value="1"/>
</dbReference>
<dbReference type="PANTHER" id="PTHR43155:SF2">
    <property type="entry name" value="CYCLIC DI-GMP PHOSPHODIESTERASE PA4108"/>
    <property type="match status" value="1"/>
</dbReference>
<dbReference type="InterPro" id="IPR037522">
    <property type="entry name" value="HD_GYP_dom"/>
</dbReference>
<dbReference type="CDD" id="cd00077">
    <property type="entry name" value="HDc"/>
    <property type="match status" value="1"/>
</dbReference>
<evidence type="ECO:0000313" key="3">
    <source>
        <dbReference type="Proteomes" id="UP000250796"/>
    </source>
</evidence>
<dbReference type="Gene3D" id="1.10.3210.10">
    <property type="entry name" value="Hypothetical protein af1432"/>
    <property type="match status" value="1"/>
</dbReference>
<evidence type="ECO:0000259" key="1">
    <source>
        <dbReference type="PROSITE" id="PS51832"/>
    </source>
</evidence>
<accession>A0A7Z7LCK5</accession>
<sequence length="125" mass="14700">MIQTILSLVWLSIFTVKSRFTINHTERIVYLLKLLAEKAHLGEERMMEVLFTSKIHDPGKMATPISILEKPGKLSSEEQYIMQKHVFDYFLIVGGWEALEKHRLLEWGVDHHERFDGSGHPWEKR</sequence>
<dbReference type="KEGG" id="minf:MESINF_0022"/>
<name>A0A7Z7LCK5_9BACT</name>
<dbReference type="AlphaFoldDB" id="A0A7Z7LCK5"/>
<keyword evidence="3" id="KW-1185">Reference proteome</keyword>
<dbReference type="Proteomes" id="UP000250796">
    <property type="component" value="Chromosome MESINF"/>
</dbReference>
<dbReference type="PANTHER" id="PTHR43155">
    <property type="entry name" value="CYCLIC DI-GMP PHOSPHODIESTERASE PA4108-RELATED"/>
    <property type="match status" value="1"/>
</dbReference>
<gene>
    <name evidence="2" type="ORF">MESINF_0022</name>
</gene>
<reference evidence="2 3" key="1">
    <citation type="submission" date="2017-01" db="EMBL/GenBank/DDBJ databases">
        <authorList>
            <person name="Erauso G."/>
        </authorList>
    </citation>
    <scope>NUCLEOTIDE SEQUENCE [LARGE SCALE GENOMIC DNA]</scope>
    <source>
        <strain evidence="2">MESINF1</strain>
    </source>
</reference>
<dbReference type="InterPro" id="IPR003607">
    <property type="entry name" value="HD/PDEase_dom"/>
</dbReference>
<dbReference type="SUPFAM" id="SSF109604">
    <property type="entry name" value="HD-domain/PDEase-like"/>
    <property type="match status" value="1"/>
</dbReference>
<protein>
    <recommendedName>
        <fullName evidence="1">HD-GYP domain-containing protein</fullName>
    </recommendedName>
</protein>
<dbReference type="Pfam" id="PF13487">
    <property type="entry name" value="HD_5"/>
    <property type="match status" value="1"/>
</dbReference>
<organism evidence="2 3">
    <name type="scientific">Mesotoga infera</name>
    <dbReference type="NCBI Taxonomy" id="1236046"/>
    <lineage>
        <taxon>Bacteria</taxon>
        <taxon>Thermotogati</taxon>
        <taxon>Thermotogota</taxon>
        <taxon>Thermotogae</taxon>
        <taxon>Kosmotogales</taxon>
        <taxon>Kosmotogaceae</taxon>
        <taxon>Mesotoga</taxon>
    </lineage>
</organism>
<evidence type="ECO:0000313" key="2">
    <source>
        <dbReference type="EMBL" id="SSC11471.1"/>
    </source>
</evidence>
<feature type="domain" description="HD-GYP" evidence="1">
    <location>
        <begin position="1"/>
        <end position="125"/>
    </location>
</feature>
<dbReference type="EMBL" id="LS974202">
    <property type="protein sequence ID" value="SSC11471.1"/>
    <property type="molecule type" value="Genomic_DNA"/>
</dbReference>